<dbReference type="GO" id="GO:0043093">
    <property type="term" value="P:FtsZ-dependent cytokinesis"/>
    <property type="evidence" value="ECO:0007669"/>
    <property type="project" value="UniProtKB-UniRule"/>
</dbReference>
<evidence type="ECO:0000313" key="7">
    <source>
        <dbReference type="Proteomes" id="UP000239007"/>
    </source>
</evidence>
<dbReference type="RefSeq" id="WP_105050741.1">
    <property type="nucleotide sequence ID" value="NZ_BMYG01000005.1"/>
</dbReference>
<comment type="subcellular location">
    <subcellularLocation>
        <location evidence="5">Cytoplasm</location>
    </subcellularLocation>
    <text evidence="5">Localizes to mid-cell in an FtsZ-dependent manner.</text>
</comment>
<name>A0A2S7UQM0_9GAMM</name>
<comment type="caution">
    <text evidence="6">The sequence shown here is derived from an EMBL/GenBank/DDBJ whole genome shotgun (WGS) entry which is preliminary data.</text>
</comment>
<dbReference type="PANTHER" id="PTHR39455">
    <property type="entry name" value="CELL DIVISION PROTEIN ZAPD"/>
    <property type="match status" value="1"/>
</dbReference>
<reference evidence="6 7" key="1">
    <citation type="submission" date="2016-12" db="EMBL/GenBank/DDBJ databases">
        <title>Diversity of luminous bacteria.</title>
        <authorList>
            <person name="Yoshizawa S."/>
            <person name="Kogure K."/>
        </authorList>
    </citation>
    <scope>NUCLEOTIDE SEQUENCE [LARGE SCALE GENOMIC DNA]</scope>
    <source>
        <strain evidence="6 7">SA4-48</strain>
    </source>
</reference>
<evidence type="ECO:0000256" key="5">
    <source>
        <dbReference type="HAMAP-Rule" id="MF_01092"/>
    </source>
</evidence>
<keyword evidence="4 5" id="KW-0131">Cell cycle</keyword>
<dbReference type="OrthoDB" id="5294622at2"/>
<comment type="similarity">
    <text evidence="5">Belongs to the ZapD family.</text>
</comment>
<dbReference type="Gene3D" id="1.10.3900.10">
    <property type="entry name" value="YacF-like"/>
    <property type="match status" value="1"/>
</dbReference>
<proteinExistence type="inferred from homology"/>
<comment type="subunit">
    <text evidence="5">Interacts with FtsZ.</text>
</comment>
<gene>
    <name evidence="5" type="primary">zapD</name>
    <name evidence="6" type="ORF">BTO11_00495</name>
</gene>
<dbReference type="GO" id="GO:0005737">
    <property type="term" value="C:cytoplasm"/>
    <property type="evidence" value="ECO:0007669"/>
    <property type="project" value="UniProtKB-SubCell"/>
</dbReference>
<evidence type="ECO:0000256" key="4">
    <source>
        <dbReference type="ARBA" id="ARBA00023306"/>
    </source>
</evidence>
<dbReference type="Pfam" id="PF07072">
    <property type="entry name" value="ZapD"/>
    <property type="match status" value="1"/>
</dbReference>
<dbReference type="InterPro" id="IPR027462">
    <property type="entry name" value="ZapD_C"/>
</dbReference>
<dbReference type="PANTHER" id="PTHR39455:SF1">
    <property type="entry name" value="CELL DIVISION PROTEIN ZAPD"/>
    <property type="match status" value="1"/>
</dbReference>
<dbReference type="Proteomes" id="UP000239007">
    <property type="component" value="Unassembled WGS sequence"/>
</dbReference>
<dbReference type="InterPro" id="IPR009777">
    <property type="entry name" value="ZapD"/>
</dbReference>
<keyword evidence="1 5" id="KW-0963">Cytoplasm</keyword>
<dbReference type="InterPro" id="IPR036268">
    <property type="entry name" value="ZapD_sf"/>
</dbReference>
<comment type="function">
    <text evidence="5">Cell division factor that enhances FtsZ-ring assembly. Directly interacts with FtsZ and promotes bundling of FtsZ protofilaments, with a reduction in FtsZ GTPase activity.</text>
</comment>
<dbReference type="Gene3D" id="2.60.440.10">
    <property type="entry name" value="YacF-like domains"/>
    <property type="match status" value="1"/>
</dbReference>
<dbReference type="EMBL" id="MSCH01000003">
    <property type="protein sequence ID" value="PQJ52284.1"/>
    <property type="molecule type" value="Genomic_DNA"/>
</dbReference>
<evidence type="ECO:0000256" key="2">
    <source>
        <dbReference type="ARBA" id="ARBA00022618"/>
    </source>
</evidence>
<organism evidence="6 7">
    <name type="scientific">Psychrosphaera saromensis</name>
    <dbReference type="NCBI Taxonomy" id="716813"/>
    <lineage>
        <taxon>Bacteria</taxon>
        <taxon>Pseudomonadati</taxon>
        <taxon>Pseudomonadota</taxon>
        <taxon>Gammaproteobacteria</taxon>
        <taxon>Alteromonadales</taxon>
        <taxon>Pseudoalteromonadaceae</taxon>
        <taxon>Psychrosphaera</taxon>
    </lineage>
</organism>
<dbReference type="GO" id="GO:0032153">
    <property type="term" value="C:cell division site"/>
    <property type="evidence" value="ECO:0007669"/>
    <property type="project" value="TreeGrafter"/>
</dbReference>
<keyword evidence="3 5" id="KW-0717">Septation</keyword>
<protein>
    <recommendedName>
        <fullName evidence="5">Cell division protein ZapD</fullName>
    </recommendedName>
    <alternativeName>
        <fullName evidence="5">Z ring-associated protein D</fullName>
    </alternativeName>
</protein>
<dbReference type="AlphaFoldDB" id="A0A2S7UQM0"/>
<dbReference type="SUPFAM" id="SSF160950">
    <property type="entry name" value="YacF-like"/>
    <property type="match status" value="1"/>
</dbReference>
<accession>A0A2S7UQM0</accession>
<keyword evidence="2 5" id="KW-0132">Cell division</keyword>
<keyword evidence="7" id="KW-1185">Reference proteome</keyword>
<sequence length="249" mass="28914">MNSAIYEHPLNERVRVLMRLELLFGLLDGHKDISQRVNIQSFFSVLFNCIEVLERNDIRPTLSFYLDLLEKNMVRWSAHPDIFDETLQNNLKQAVKLQHQVSNMNKVCHDLKEDKFLASLRQRFSIAGGSCCFDLPQLDYWCNKPIEQRQLDVDEWTSILKPLRQALDFTLHFLRELDPFENKSAVNGFYQDSCSNKISLIRVKYDADLGVFPMVSGSKHRYTITFMVPDKVLVKTGVDDTIEFGLSTC</sequence>
<evidence type="ECO:0000313" key="6">
    <source>
        <dbReference type="EMBL" id="PQJ52284.1"/>
    </source>
</evidence>
<dbReference type="HAMAP" id="MF_01092">
    <property type="entry name" value="ZapD"/>
    <property type="match status" value="1"/>
</dbReference>
<dbReference type="GO" id="GO:0000917">
    <property type="term" value="P:division septum assembly"/>
    <property type="evidence" value="ECO:0007669"/>
    <property type="project" value="UniProtKB-KW"/>
</dbReference>
<evidence type="ECO:0000256" key="3">
    <source>
        <dbReference type="ARBA" id="ARBA00023210"/>
    </source>
</evidence>
<evidence type="ECO:0000256" key="1">
    <source>
        <dbReference type="ARBA" id="ARBA00022490"/>
    </source>
</evidence>